<keyword evidence="4" id="KW-0411">Iron-sulfur</keyword>
<dbReference type="InterPro" id="IPR042216">
    <property type="entry name" value="MitoNEET_CISD"/>
</dbReference>
<comment type="caution">
    <text evidence="7">The sequence shown here is derived from an EMBL/GenBank/DDBJ whole genome shotgun (WGS) entry which is preliminary data.</text>
</comment>
<dbReference type="GO" id="GO:0051537">
    <property type="term" value="F:2 iron, 2 sulfur cluster binding"/>
    <property type="evidence" value="ECO:0007669"/>
    <property type="project" value="UniProtKB-KW"/>
</dbReference>
<dbReference type="GO" id="GO:0046872">
    <property type="term" value="F:metal ion binding"/>
    <property type="evidence" value="ECO:0007669"/>
    <property type="project" value="UniProtKB-KW"/>
</dbReference>
<dbReference type="RefSeq" id="WP_179664279.1">
    <property type="nucleotide sequence ID" value="NZ_JACCBG010000001.1"/>
</dbReference>
<sequence length="85" mass="8957">MSTPRPAGGRGEPAGAPSAEETGHPDVILCPGGPMLLRGDHVVTDEDGRRHRTTRPVSAVCRCGKSAIKPWCDGTHKVLPPQARP</sequence>
<dbReference type="Proteomes" id="UP000535511">
    <property type="component" value="Unassembled WGS sequence"/>
</dbReference>
<keyword evidence="8" id="KW-1185">Reference proteome</keyword>
<reference evidence="7 8" key="1">
    <citation type="submission" date="2020-07" db="EMBL/GenBank/DDBJ databases">
        <title>Sequencing the genomes of 1000 actinobacteria strains.</title>
        <authorList>
            <person name="Klenk H.-P."/>
        </authorList>
    </citation>
    <scope>NUCLEOTIDE SEQUENCE [LARGE SCALE GENOMIC DNA]</scope>
    <source>
        <strain evidence="7 8">DSM 21350</strain>
    </source>
</reference>
<dbReference type="EMBL" id="JACCBG010000001">
    <property type="protein sequence ID" value="NYD42671.1"/>
    <property type="molecule type" value="Genomic_DNA"/>
</dbReference>
<proteinExistence type="predicted"/>
<keyword evidence="2" id="KW-0479">Metal-binding</keyword>
<dbReference type="InterPro" id="IPR018967">
    <property type="entry name" value="FeS-contain_CDGSH-typ"/>
</dbReference>
<keyword evidence="1" id="KW-0001">2Fe-2S</keyword>
<evidence type="ECO:0000259" key="6">
    <source>
        <dbReference type="SMART" id="SM00704"/>
    </source>
</evidence>
<feature type="region of interest" description="Disordered" evidence="5">
    <location>
        <begin position="1"/>
        <end position="27"/>
    </location>
</feature>
<feature type="compositionally biased region" description="Low complexity" evidence="5">
    <location>
        <begin position="1"/>
        <end position="20"/>
    </location>
</feature>
<name>A0A7Y9E7K1_9ACTN</name>
<dbReference type="Pfam" id="PF09360">
    <property type="entry name" value="zf-CDGSH"/>
    <property type="match status" value="1"/>
</dbReference>
<feature type="domain" description="Iron-binding zinc finger CDGSH type" evidence="6">
    <location>
        <begin position="38"/>
        <end position="82"/>
    </location>
</feature>
<evidence type="ECO:0000313" key="8">
    <source>
        <dbReference type="Proteomes" id="UP000535511"/>
    </source>
</evidence>
<dbReference type="SMART" id="SM00704">
    <property type="entry name" value="ZnF_CDGSH"/>
    <property type="match status" value="1"/>
</dbReference>
<evidence type="ECO:0000313" key="7">
    <source>
        <dbReference type="EMBL" id="NYD42671.1"/>
    </source>
</evidence>
<evidence type="ECO:0000256" key="3">
    <source>
        <dbReference type="ARBA" id="ARBA00023004"/>
    </source>
</evidence>
<accession>A0A7Y9E7K1</accession>
<dbReference type="Gene3D" id="3.40.5.90">
    <property type="entry name" value="CDGSH iron-sulfur domain, mitoNEET-type"/>
    <property type="match status" value="1"/>
</dbReference>
<organism evidence="7 8">
    <name type="scientific">Nocardioides panaciterrulae</name>
    <dbReference type="NCBI Taxonomy" id="661492"/>
    <lineage>
        <taxon>Bacteria</taxon>
        <taxon>Bacillati</taxon>
        <taxon>Actinomycetota</taxon>
        <taxon>Actinomycetes</taxon>
        <taxon>Propionibacteriales</taxon>
        <taxon>Nocardioidaceae</taxon>
        <taxon>Nocardioides</taxon>
    </lineage>
</organism>
<evidence type="ECO:0000256" key="2">
    <source>
        <dbReference type="ARBA" id="ARBA00022723"/>
    </source>
</evidence>
<dbReference type="AlphaFoldDB" id="A0A7Y9E7K1"/>
<protein>
    <recommendedName>
        <fullName evidence="6">Iron-binding zinc finger CDGSH type domain-containing protein</fullName>
    </recommendedName>
</protein>
<keyword evidence="3" id="KW-0408">Iron</keyword>
<evidence type="ECO:0000256" key="5">
    <source>
        <dbReference type="SAM" id="MobiDB-lite"/>
    </source>
</evidence>
<evidence type="ECO:0000256" key="1">
    <source>
        <dbReference type="ARBA" id="ARBA00022714"/>
    </source>
</evidence>
<gene>
    <name evidence="7" type="ORF">BJZ21_002754</name>
</gene>
<dbReference type="GO" id="GO:0005737">
    <property type="term" value="C:cytoplasm"/>
    <property type="evidence" value="ECO:0007669"/>
    <property type="project" value="UniProtKB-ARBA"/>
</dbReference>
<evidence type="ECO:0000256" key="4">
    <source>
        <dbReference type="ARBA" id="ARBA00023014"/>
    </source>
</evidence>